<evidence type="ECO:0000313" key="8">
    <source>
        <dbReference type="Proteomes" id="UP000011058"/>
    </source>
</evidence>
<dbReference type="STRING" id="1166018.FAES_0327"/>
<dbReference type="PATRIC" id="fig|1166018.3.peg.334"/>
<dbReference type="EMBL" id="HE796683">
    <property type="protein sequence ID" value="CCG98340.1"/>
    <property type="molecule type" value="Genomic_DNA"/>
</dbReference>
<evidence type="ECO:0000313" key="7">
    <source>
        <dbReference type="EMBL" id="CCG98340.1"/>
    </source>
</evidence>
<dbReference type="Gene3D" id="1.10.490.10">
    <property type="entry name" value="Globins"/>
    <property type="match status" value="1"/>
</dbReference>
<dbReference type="GO" id="GO:0046872">
    <property type="term" value="F:metal ion binding"/>
    <property type="evidence" value="ECO:0007669"/>
    <property type="project" value="UniProtKB-KW"/>
</dbReference>
<evidence type="ECO:0000256" key="6">
    <source>
        <dbReference type="SAM" id="MobiDB-lite"/>
    </source>
</evidence>
<feature type="region of interest" description="Disordered" evidence="6">
    <location>
        <begin position="137"/>
        <end position="158"/>
    </location>
</feature>
<dbReference type="Proteomes" id="UP000011058">
    <property type="component" value="Chromosome"/>
</dbReference>
<dbReference type="GO" id="GO:0019825">
    <property type="term" value="F:oxygen binding"/>
    <property type="evidence" value="ECO:0007669"/>
    <property type="project" value="InterPro"/>
</dbReference>
<dbReference type="InterPro" id="IPR009050">
    <property type="entry name" value="Globin-like_sf"/>
</dbReference>
<dbReference type="AlphaFoldDB" id="I0K2I7"/>
<keyword evidence="8" id="KW-1185">Reference proteome</keyword>
<dbReference type="InterPro" id="IPR012292">
    <property type="entry name" value="Globin/Proto"/>
</dbReference>
<dbReference type="SUPFAM" id="SSF46458">
    <property type="entry name" value="Globin-like"/>
    <property type="match status" value="1"/>
</dbReference>
<evidence type="ECO:0000256" key="2">
    <source>
        <dbReference type="ARBA" id="ARBA00022617"/>
    </source>
</evidence>
<organism evidence="7 8">
    <name type="scientific">Fibrella aestuarina BUZ 2</name>
    <dbReference type="NCBI Taxonomy" id="1166018"/>
    <lineage>
        <taxon>Bacteria</taxon>
        <taxon>Pseudomonadati</taxon>
        <taxon>Bacteroidota</taxon>
        <taxon>Cytophagia</taxon>
        <taxon>Cytophagales</taxon>
        <taxon>Spirosomataceae</taxon>
        <taxon>Fibrella</taxon>
    </lineage>
</organism>
<sequence length="158" mass="17785">MDTQSIPTLYDWAGGNEKLEQLTTLFYSKVHQDALLEPVFRHMSPEHAQHVAHFIGEVFGGPTRYTHNDHGSHASMVAHHIGKHLTEGMRKRWMHLLLESADELGLPSDPEFRSALVGYLEWGSRIAVLNSTATENPIQPNEPMPRWGWGVPGGPYQP</sequence>
<dbReference type="KEGG" id="fae:FAES_0327"/>
<keyword evidence="1" id="KW-0813">Transport</keyword>
<name>I0K2I7_9BACT</name>
<evidence type="ECO:0000256" key="4">
    <source>
        <dbReference type="ARBA" id="ARBA00023004"/>
    </source>
</evidence>
<evidence type="ECO:0000256" key="5">
    <source>
        <dbReference type="PIRSR" id="PIRSR601486-1"/>
    </source>
</evidence>
<dbReference type="OrthoDB" id="25954at2"/>
<keyword evidence="4 5" id="KW-0408">Iron</keyword>
<proteinExistence type="predicted"/>
<protein>
    <submittedName>
        <fullName evidence="7">Hemoglobin</fullName>
    </submittedName>
</protein>
<dbReference type="HOGENOM" id="CLU_103526_1_0_10"/>
<accession>I0K2I7</accession>
<dbReference type="RefSeq" id="WP_015329440.1">
    <property type="nucleotide sequence ID" value="NC_020054.1"/>
</dbReference>
<evidence type="ECO:0000256" key="1">
    <source>
        <dbReference type="ARBA" id="ARBA00022448"/>
    </source>
</evidence>
<dbReference type="Pfam" id="PF01152">
    <property type="entry name" value="Bac_globin"/>
    <property type="match status" value="1"/>
</dbReference>
<keyword evidence="2 5" id="KW-0349">Heme</keyword>
<gene>
    <name evidence="7" type="ORF">FAES_0327</name>
</gene>
<dbReference type="eggNOG" id="COG2346">
    <property type="taxonomic scope" value="Bacteria"/>
</dbReference>
<feature type="binding site" description="distal binding residue" evidence="5">
    <location>
        <position position="50"/>
    </location>
    <ligand>
        <name>heme</name>
        <dbReference type="ChEBI" id="CHEBI:30413"/>
    </ligand>
    <ligandPart>
        <name>Fe</name>
        <dbReference type="ChEBI" id="CHEBI:18248"/>
    </ligandPart>
</feature>
<dbReference type="CDD" id="cd14775">
    <property type="entry name" value="TrHb2_O-like"/>
    <property type="match status" value="1"/>
</dbReference>
<reference evidence="7 8" key="1">
    <citation type="journal article" date="2012" name="J. Bacteriol.">
        <title>Genome Sequence of Fibrella aestuarina BUZ 2T, a Filamentous Marine Bacterium.</title>
        <authorList>
            <person name="Filippini M."/>
            <person name="Qi W."/>
            <person name="Blom J."/>
            <person name="Goesmann A."/>
            <person name="Smits T.H."/>
            <person name="Bagheri H.C."/>
        </authorList>
    </citation>
    <scope>NUCLEOTIDE SEQUENCE [LARGE SCALE GENOMIC DNA]</scope>
    <source>
        <strain evidence="8">BUZ 2T</strain>
    </source>
</reference>
<dbReference type="InterPro" id="IPR001486">
    <property type="entry name" value="Hemoglobin_trunc"/>
</dbReference>
<keyword evidence="3 5" id="KW-0479">Metal-binding</keyword>
<dbReference type="GO" id="GO:0020037">
    <property type="term" value="F:heme binding"/>
    <property type="evidence" value="ECO:0007669"/>
    <property type="project" value="InterPro"/>
</dbReference>
<evidence type="ECO:0000256" key="3">
    <source>
        <dbReference type="ARBA" id="ARBA00022723"/>
    </source>
</evidence>